<evidence type="ECO:0000313" key="1">
    <source>
        <dbReference type="EMBL" id="RAK88693.1"/>
    </source>
</evidence>
<protein>
    <submittedName>
        <fullName evidence="1">Uncharacterized protein</fullName>
    </submittedName>
</protein>
<reference evidence="1" key="1">
    <citation type="submission" date="2018-02" db="EMBL/GenBank/DDBJ databases">
        <title>The genomes of Aspergillus section Nigri reveals drivers in fungal speciation.</title>
        <authorList>
            <consortium name="DOE Joint Genome Institute"/>
            <person name="Vesth T.C."/>
            <person name="Nybo J."/>
            <person name="Theobald S."/>
            <person name="Brandl J."/>
            <person name="Frisvad J.C."/>
            <person name="Nielsen K.F."/>
            <person name="Lyhne E.K."/>
            <person name="Kogle M.E."/>
            <person name="Kuo A."/>
            <person name="Riley R."/>
            <person name="Clum A."/>
            <person name="Nolan M."/>
            <person name="Lipzen A."/>
            <person name="Salamov A."/>
            <person name="Henrissat B."/>
            <person name="Wiebenga A."/>
            <person name="De vries R.P."/>
            <person name="Grigoriev I.V."/>
            <person name="Mortensen U.H."/>
            <person name="Andersen M.R."/>
            <person name="Baker S.E."/>
        </authorList>
    </citation>
    <scope>NUCLEOTIDE SEQUENCE</scope>
    <source>
        <strain evidence="1">CBS 115574</strain>
    </source>
</reference>
<organism evidence="1 2">
    <name type="scientific">Aspergillus costaricaensis CBS 115574</name>
    <dbReference type="NCBI Taxonomy" id="1448317"/>
    <lineage>
        <taxon>Eukaryota</taxon>
        <taxon>Fungi</taxon>
        <taxon>Dikarya</taxon>
        <taxon>Ascomycota</taxon>
        <taxon>Pezizomycotina</taxon>
        <taxon>Eurotiomycetes</taxon>
        <taxon>Eurotiomycetidae</taxon>
        <taxon>Eurotiales</taxon>
        <taxon>Aspergillaceae</taxon>
        <taxon>Aspergillus</taxon>
        <taxon>Aspergillus subgen. Circumdati</taxon>
    </lineage>
</organism>
<sequence>MHVQGSIVWHDRKSCIRPFPCCVGSLSGHQALAHLFCSMRFGLPTLSFDLVGFLSESEVHIVNRPTDRRAGSKVPSCHSEP</sequence>
<dbReference type="Proteomes" id="UP000249748">
    <property type="component" value="Unassembled WGS sequence"/>
</dbReference>
<evidence type="ECO:0000313" key="2">
    <source>
        <dbReference type="Proteomes" id="UP000249748"/>
    </source>
</evidence>
<accession>A0ACD1IEN4</accession>
<keyword evidence="2" id="KW-1185">Reference proteome</keyword>
<gene>
    <name evidence="1" type="ORF">BO79DRAFT_17545</name>
</gene>
<proteinExistence type="predicted"/>
<dbReference type="EMBL" id="KZ824550">
    <property type="protein sequence ID" value="RAK88693.1"/>
    <property type="molecule type" value="Genomic_DNA"/>
</dbReference>
<name>A0ACD1IEN4_9EURO</name>